<protein>
    <recommendedName>
        <fullName evidence="2">DUF2268 domain-containing protein</fullName>
    </recommendedName>
</protein>
<evidence type="ECO:0000256" key="1">
    <source>
        <dbReference type="SAM" id="MobiDB-lite"/>
    </source>
</evidence>
<evidence type="ECO:0000313" key="4">
    <source>
        <dbReference type="Proteomes" id="UP000252023"/>
    </source>
</evidence>
<feature type="compositionally biased region" description="Basic and acidic residues" evidence="1">
    <location>
        <begin position="1"/>
        <end position="11"/>
    </location>
</feature>
<feature type="compositionally biased region" description="Low complexity" evidence="1">
    <location>
        <begin position="12"/>
        <end position="27"/>
    </location>
</feature>
<organism evidence="3 4">
    <name type="scientific">Paracoccus suum</name>
    <dbReference type="NCBI Taxonomy" id="2259340"/>
    <lineage>
        <taxon>Bacteria</taxon>
        <taxon>Pseudomonadati</taxon>
        <taxon>Pseudomonadota</taxon>
        <taxon>Alphaproteobacteria</taxon>
        <taxon>Rhodobacterales</taxon>
        <taxon>Paracoccaceae</taxon>
        <taxon>Paracoccus</taxon>
    </lineage>
</organism>
<dbReference type="InterPro" id="IPR018728">
    <property type="entry name" value="DUF2268"/>
</dbReference>
<dbReference type="Pfam" id="PF10026">
    <property type="entry name" value="DUF2268"/>
    <property type="match status" value="1"/>
</dbReference>
<dbReference type="KEGG" id="pars:DRW48_03200"/>
<dbReference type="Proteomes" id="UP000252023">
    <property type="component" value="Chromosome"/>
</dbReference>
<dbReference type="RefSeq" id="WP_114075148.1">
    <property type="nucleotide sequence ID" value="NZ_CP030918.1"/>
</dbReference>
<reference evidence="4" key="1">
    <citation type="submission" date="2018-07" db="EMBL/GenBank/DDBJ databases">
        <title>Genome sequencing of Paracoccus sp. SC2-6.</title>
        <authorList>
            <person name="Heo J."/>
            <person name="Kim S.-J."/>
            <person name="Kwon S.-W."/>
        </authorList>
    </citation>
    <scope>NUCLEOTIDE SEQUENCE [LARGE SCALE GENOMIC DNA]</scope>
    <source>
        <strain evidence="4">SC2-6</strain>
    </source>
</reference>
<feature type="region of interest" description="Disordered" evidence="1">
    <location>
        <begin position="1"/>
        <end position="27"/>
    </location>
</feature>
<feature type="domain" description="DUF2268" evidence="2">
    <location>
        <begin position="113"/>
        <end position="252"/>
    </location>
</feature>
<keyword evidence="4" id="KW-1185">Reference proteome</keyword>
<dbReference type="EMBL" id="CP030918">
    <property type="protein sequence ID" value="AXC48829.1"/>
    <property type="molecule type" value="Genomic_DNA"/>
</dbReference>
<dbReference type="AlphaFoldDB" id="A0A344PHH4"/>
<proteinExistence type="predicted"/>
<dbReference type="OrthoDB" id="69012at2"/>
<evidence type="ECO:0000259" key="2">
    <source>
        <dbReference type="Pfam" id="PF10026"/>
    </source>
</evidence>
<accession>A0A344PHH4</accession>
<sequence>MSGQPDDKDAAVEAAATDDASAAGVAVPDGAEGPVAVVDVEKAADAPAPVPEAAPVFCPLPIWNLHPLNARLGLTAILSDLRVAAREAVALASAVTAVPDFDLIVRGQPGAGIAEWGLGGCAPMPGVIEITIDPPRYNRERFVRTLIHEIHHLIRWDGPGYGHSLGEALVSEGLAGHFVVQVLGGAPDPWDMTPPSPGLSRRAMNGWSQRDHDHAAWFFGKGTMRRWAGYGLGHRLIAAHLERHPDATPASLASAPVDRFREDMRRLAQAEDREMPAPQA</sequence>
<name>A0A344PHH4_9RHOB</name>
<evidence type="ECO:0000313" key="3">
    <source>
        <dbReference type="EMBL" id="AXC48829.1"/>
    </source>
</evidence>
<gene>
    <name evidence="3" type="ORF">DRW48_03200</name>
</gene>